<sequence>MRDRLEELDRTRTVEDDTDYLGLLPRALEWQRWLFIHALELLDGPGAVFRFRTVLLLVARQNGKSTLLTVLFLWRLFQDGARMALETHASNDHARAAWEEVVAVAEAIPELADEIAKVQEGKNSELMLLDGGEKFKIATANRRGGRGFRGDLVIFDELREHQDWRAWSATSKTTMARRRAQVWGVSNAGDLSSVVLRHLRKVAIANMSGEIPDGVPEDLADELDLDSIGLFEWSAGTVDGTEDGQPVGRWDREGWARANPSLGYTELDERAIAAAANSDPEVEFRTEVLCQFVNTSGTGPFPTGSWPNALDAKDDRIARGVVRDRTRTACYGVDMSHDRTMVYVALAFWDSEGRIRAEIVAHRAGPDWVIPWLQSPARKVAPTHLAFQRRGAPISSLWKDFEDAGLTVHPWGESELAGWHGKVYDLVKRAAPDEAPKKETPEQFRQRVGFSHGVQPVLDVAASSAQIKAVGDGWVIDRKASPADASPLLAIIAAVGMLLTNPKPKFESAYEREGLLVV</sequence>
<dbReference type="InterPro" id="IPR005021">
    <property type="entry name" value="Terminase_largesu-like"/>
</dbReference>
<reference evidence="1 2" key="1">
    <citation type="submission" date="2016-10" db="EMBL/GenBank/DDBJ databases">
        <authorList>
            <person name="de Groot N.N."/>
        </authorList>
    </citation>
    <scope>NUCLEOTIDE SEQUENCE [LARGE SCALE GENOMIC DNA]</scope>
    <source>
        <strain evidence="1 2">DSM 22788</strain>
    </source>
</reference>
<dbReference type="PANTHER" id="PTHR41287:SF1">
    <property type="entry name" value="PROTEIN YMFN"/>
    <property type="match status" value="1"/>
</dbReference>
<organism evidence="1 2">
    <name type="scientific">Leucobacter chromiiresistens</name>
    <dbReference type="NCBI Taxonomy" id="1079994"/>
    <lineage>
        <taxon>Bacteria</taxon>
        <taxon>Bacillati</taxon>
        <taxon>Actinomycetota</taxon>
        <taxon>Actinomycetes</taxon>
        <taxon>Micrococcales</taxon>
        <taxon>Microbacteriaceae</taxon>
        <taxon>Leucobacter</taxon>
    </lineage>
</organism>
<gene>
    <name evidence="1" type="ORF">SAMN04488565_0050</name>
</gene>
<evidence type="ECO:0000313" key="2">
    <source>
        <dbReference type="Proteomes" id="UP000182690"/>
    </source>
</evidence>
<dbReference type="eggNOG" id="COG4626">
    <property type="taxonomic scope" value="Bacteria"/>
</dbReference>
<dbReference type="Proteomes" id="UP000182690">
    <property type="component" value="Unassembled WGS sequence"/>
</dbReference>
<accession>A0A1H0XQD2</accession>
<proteinExistence type="predicted"/>
<dbReference type="PANTHER" id="PTHR41287">
    <property type="match status" value="1"/>
</dbReference>
<name>A0A1H0XQD2_9MICO</name>
<dbReference type="STRING" id="1079994.SAMN04488565_0050"/>
<dbReference type="InterPro" id="IPR027417">
    <property type="entry name" value="P-loop_NTPase"/>
</dbReference>
<dbReference type="AlphaFoldDB" id="A0A1H0XQD2"/>
<dbReference type="Gene3D" id="3.40.50.300">
    <property type="entry name" value="P-loop containing nucleotide triphosphate hydrolases"/>
    <property type="match status" value="1"/>
</dbReference>
<evidence type="ECO:0000313" key="1">
    <source>
        <dbReference type="EMBL" id="SDQ05147.1"/>
    </source>
</evidence>
<dbReference type="Pfam" id="PF03237">
    <property type="entry name" value="Terminase_6N"/>
    <property type="match status" value="1"/>
</dbReference>
<protein>
    <submittedName>
        <fullName evidence="1">Phage terminase-like protein, large subunit, contains N-terminal HTH domain</fullName>
    </submittedName>
</protein>
<dbReference type="EMBL" id="FNKB01000001">
    <property type="protein sequence ID" value="SDQ05147.1"/>
    <property type="molecule type" value="Genomic_DNA"/>
</dbReference>